<dbReference type="AlphaFoldDB" id="A0A3L8E184"/>
<evidence type="ECO:0000256" key="9">
    <source>
        <dbReference type="ARBA" id="ARBA00023224"/>
    </source>
</evidence>
<keyword evidence="2" id="KW-1003">Cell membrane</keyword>
<evidence type="ECO:0000256" key="2">
    <source>
        <dbReference type="ARBA" id="ARBA00022475"/>
    </source>
</evidence>
<evidence type="ECO:0000256" key="7">
    <source>
        <dbReference type="ARBA" id="ARBA00023136"/>
    </source>
</evidence>
<dbReference type="Proteomes" id="UP000279307">
    <property type="component" value="Chromosome 1"/>
</dbReference>
<dbReference type="PANTHER" id="PTHR21137:SF35">
    <property type="entry name" value="ODORANT RECEPTOR 19A-RELATED"/>
    <property type="match status" value="1"/>
</dbReference>
<keyword evidence="9 10" id="KW-0807">Transducer</keyword>
<feature type="transmembrane region" description="Helical" evidence="10">
    <location>
        <begin position="41"/>
        <end position="62"/>
    </location>
</feature>
<comment type="caution">
    <text evidence="11">The sequence shown here is derived from an EMBL/GenBank/DDBJ whole genome shotgun (WGS) entry which is preliminary data.</text>
</comment>
<evidence type="ECO:0000256" key="1">
    <source>
        <dbReference type="ARBA" id="ARBA00004651"/>
    </source>
</evidence>
<evidence type="ECO:0000313" key="12">
    <source>
        <dbReference type="Proteomes" id="UP000279307"/>
    </source>
</evidence>
<feature type="transmembrane region" description="Helical" evidence="10">
    <location>
        <begin position="129"/>
        <end position="152"/>
    </location>
</feature>
<evidence type="ECO:0000256" key="3">
    <source>
        <dbReference type="ARBA" id="ARBA00022606"/>
    </source>
</evidence>
<comment type="similarity">
    <text evidence="10">Belongs to the insect chemoreceptor superfamily. Heteromeric odorant receptor channel (TC 1.A.69) family.</text>
</comment>
<organism evidence="11 12">
    <name type="scientific">Ooceraea biroi</name>
    <name type="common">Clonal raider ant</name>
    <name type="synonym">Cerapachys biroi</name>
    <dbReference type="NCBI Taxonomy" id="2015173"/>
    <lineage>
        <taxon>Eukaryota</taxon>
        <taxon>Metazoa</taxon>
        <taxon>Ecdysozoa</taxon>
        <taxon>Arthropoda</taxon>
        <taxon>Hexapoda</taxon>
        <taxon>Insecta</taxon>
        <taxon>Pterygota</taxon>
        <taxon>Neoptera</taxon>
        <taxon>Endopterygota</taxon>
        <taxon>Hymenoptera</taxon>
        <taxon>Apocrita</taxon>
        <taxon>Aculeata</taxon>
        <taxon>Formicoidea</taxon>
        <taxon>Formicidae</taxon>
        <taxon>Dorylinae</taxon>
        <taxon>Ooceraea</taxon>
    </lineage>
</organism>
<feature type="transmembrane region" description="Helical" evidence="10">
    <location>
        <begin position="242"/>
        <end position="263"/>
    </location>
</feature>
<dbReference type="EMBL" id="QOIP01000001">
    <property type="protein sequence ID" value="RLU26427.1"/>
    <property type="molecule type" value="Genomic_DNA"/>
</dbReference>
<dbReference type="GO" id="GO:0005549">
    <property type="term" value="F:odorant binding"/>
    <property type="evidence" value="ECO:0007669"/>
    <property type="project" value="InterPro"/>
</dbReference>
<protein>
    <recommendedName>
        <fullName evidence="10">Odorant receptor</fullName>
    </recommendedName>
</protein>
<dbReference type="GO" id="GO:0007165">
    <property type="term" value="P:signal transduction"/>
    <property type="evidence" value="ECO:0007669"/>
    <property type="project" value="UniProtKB-KW"/>
</dbReference>
<dbReference type="GO" id="GO:0004984">
    <property type="term" value="F:olfactory receptor activity"/>
    <property type="evidence" value="ECO:0007669"/>
    <property type="project" value="InterPro"/>
</dbReference>
<keyword evidence="3 10" id="KW-0716">Sensory transduction</keyword>
<evidence type="ECO:0000256" key="4">
    <source>
        <dbReference type="ARBA" id="ARBA00022692"/>
    </source>
</evidence>
<gene>
    <name evidence="11" type="ORF">DMN91_000221</name>
</gene>
<reference evidence="11 12" key="1">
    <citation type="journal article" date="2018" name="Genome Res.">
        <title>The genomic architecture and molecular evolution of ant odorant receptors.</title>
        <authorList>
            <person name="McKenzie S.K."/>
            <person name="Kronauer D.J.C."/>
        </authorList>
    </citation>
    <scope>NUCLEOTIDE SEQUENCE [LARGE SCALE GENOMIC DNA]</scope>
    <source>
        <strain evidence="11">Clonal line C1</strain>
    </source>
</reference>
<evidence type="ECO:0000256" key="6">
    <source>
        <dbReference type="ARBA" id="ARBA00022989"/>
    </source>
</evidence>
<dbReference type="GO" id="GO:0005886">
    <property type="term" value="C:plasma membrane"/>
    <property type="evidence" value="ECO:0007669"/>
    <property type="project" value="UniProtKB-SubCell"/>
</dbReference>
<keyword evidence="6 10" id="KW-1133">Transmembrane helix</keyword>
<feature type="transmembrane region" description="Helical" evidence="10">
    <location>
        <begin position="275"/>
        <end position="293"/>
    </location>
</feature>
<keyword evidence="4 10" id="KW-0812">Transmembrane</keyword>
<dbReference type="OrthoDB" id="8185860at2759"/>
<evidence type="ECO:0000256" key="8">
    <source>
        <dbReference type="ARBA" id="ARBA00023170"/>
    </source>
</evidence>
<feature type="transmembrane region" description="Helical" evidence="10">
    <location>
        <begin position="349"/>
        <end position="370"/>
    </location>
</feature>
<dbReference type="Pfam" id="PF02949">
    <property type="entry name" value="7tm_6"/>
    <property type="match status" value="1"/>
</dbReference>
<dbReference type="PANTHER" id="PTHR21137">
    <property type="entry name" value="ODORANT RECEPTOR"/>
    <property type="match status" value="1"/>
</dbReference>
<proteinExistence type="inferred from homology"/>
<accession>A0A3L8E184</accession>
<evidence type="ECO:0000256" key="10">
    <source>
        <dbReference type="RuleBase" id="RU351113"/>
    </source>
</evidence>
<evidence type="ECO:0000256" key="5">
    <source>
        <dbReference type="ARBA" id="ARBA00022725"/>
    </source>
</evidence>
<feature type="transmembrane region" description="Helical" evidence="10">
    <location>
        <begin position="68"/>
        <end position="91"/>
    </location>
</feature>
<dbReference type="InterPro" id="IPR004117">
    <property type="entry name" value="7tm6_olfct_rcpt"/>
</dbReference>
<keyword evidence="7 10" id="KW-0472">Membrane</keyword>
<comment type="subcellular location">
    <subcellularLocation>
        <location evidence="1 10">Cell membrane</location>
        <topology evidence="1 10">Multi-pass membrane protein</topology>
    </subcellularLocation>
</comment>
<name>A0A3L8E184_OOCBI</name>
<evidence type="ECO:0000313" key="11">
    <source>
        <dbReference type="EMBL" id="RLU26427.1"/>
    </source>
</evidence>
<comment type="caution">
    <text evidence="10">Lacks conserved residue(s) required for the propagation of feature annotation.</text>
</comment>
<keyword evidence="8 10" id="KW-0675">Receptor</keyword>
<keyword evidence="5 10" id="KW-0552">Olfaction</keyword>
<sequence length="373" mass="42983">MKGNKVTVDRVIAFLRVYLALACCWPLPPDATKFQRLCRRILRYFCLANSITIIFSGVWTISKHGDDAFMVMRVGCQMSAAAQIPLQMILFAMQDERMQLIVFEIEDYYQRAQIHEKEILQYYVDKCKFLYGSILCCLAITGVSFIFAPLLLPQPFPLELEYPFDIYQPLQTIIYVHHIIAIFQSVTQVGANTFPALLLWFVAARFHILSTRFCTVTDMKQLLKCVYEHNILLRYAEEVTHAVRYVALLCITCSTGAVIFGYLTFMSRQPVSVKFIFLMIGLCGFVELYMYAWPADNVMTMSSDIALAVYNSSWYKDDVAMRKVLMHIIRRSQRPVVVSVPCALPQLSMTYYASYISTVFSYMAFIRIMIGQE</sequence>